<keyword evidence="1" id="KW-0443">Lipid metabolism</keyword>
<dbReference type="KEGG" id="emv:HQR01_04075"/>
<evidence type="ECO:0000256" key="1">
    <source>
        <dbReference type="ARBA" id="ARBA00023098"/>
    </source>
</evidence>
<keyword evidence="2" id="KW-0472">Membrane</keyword>
<gene>
    <name evidence="4" type="ORF">HQR01_04075</name>
</gene>
<accession>A0A7D3XQM9</accession>
<feature type="transmembrane region" description="Helical" evidence="2">
    <location>
        <begin position="6"/>
        <end position="26"/>
    </location>
</feature>
<evidence type="ECO:0000259" key="3">
    <source>
        <dbReference type="Pfam" id="PF01734"/>
    </source>
</evidence>
<keyword evidence="2" id="KW-0812">Transmembrane</keyword>
<reference evidence="4 5" key="1">
    <citation type="submission" date="2020-05" db="EMBL/GenBank/DDBJ databases">
        <title>Erythrobacter mangrovi sp. nov., isolated from rhizosphere soil of mangrove plant (Kandelia candel).</title>
        <authorList>
            <person name="Ye Y.H."/>
        </authorList>
    </citation>
    <scope>NUCLEOTIDE SEQUENCE [LARGE SCALE GENOMIC DNA]</scope>
    <source>
        <strain evidence="4 5">EB310</strain>
    </source>
</reference>
<dbReference type="RefSeq" id="WP_173212798.1">
    <property type="nucleotide sequence ID" value="NZ_CP053921.1"/>
</dbReference>
<evidence type="ECO:0000313" key="4">
    <source>
        <dbReference type="EMBL" id="QKG70611.1"/>
    </source>
</evidence>
<dbReference type="InterPro" id="IPR002641">
    <property type="entry name" value="PNPLA_dom"/>
</dbReference>
<evidence type="ECO:0000256" key="2">
    <source>
        <dbReference type="SAM" id="Phobius"/>
    </source>
</evidence>
<evidence type="ECO:0000313" key="5">
    <source>
        <dbReference type="Proteomes" id="UP000504693"/>
    </source>
</evidence>
<protein>
    <submittedName>
        <fullName evidence="4">Patatin-like phospholipase family protein</fullName>
    </submittedName>
</protein>
<sequence length="445" mass="48545">MLNFILGAVTAIVALISIGLVVFKVFRRGALLFEVEGFYTHVMDGDPGPIIRDVQRDATALEQCRIDDPLSCAIRDAVLCHQQEGEPECNVLLLSGGGQWGAFGAGLFDTLSRQSGPDELALANIGVITGISTGSLQTLMLMVALDPKQTPDMRRYALDRLVWGYSPEHESDVVNNTGLIKVPLFGSAAGTAPLRKRVIEALAPAGDYRLVEAIGASSVAGYAGFVEAERGIFRYADLRELVNKARNMEHATEALAAATMGSSAMPVFHQQLRVAGTDGRPLSLYDGGVRRSVFFDRAMALVDREVRAGMAQRGIMKTDTVTQEAFAEEYRLNAPKVYVVRNGPTARKPDPRLNTSSGPLKNGQRGYDLLVNESEIGAIAALRLSNPYGEILLTTADQYDTFPSDVGENFKKDEMFKPAFMARLRDLGRYKAERDGGPWWPLSRL</sequence>
<proteinExistence type="predicted"/>
<name>A0A7D3XQM9_9SPHN</name>
<dbReference type="Gene3D" id="3.40.1090.10">
    <property type="entry name" value="Cytosolic phospholipase A2 catalytic domain"/>
    <property type="match status" value="1"/>
</dbReference>
<dbReference type="SUPFAM" id="SSF52151">
    <property type="entry name" value="FabD/lysophospholipase-like"/>
    <property type="match status" value="1"/>
</dbReference>
<organism evidence="4 5">
    <name type="scientific">Erythrobacter mangrovi</name>
    <dbReference type="NCBI Taxonomy" id="2739433"/>
    <lineage>
        <taxon>Bacteria</taxon>
        <taxon>Pseudomonadati</taxon>
        <taxon>Pseudomonadota</taxon>
        <taxon>Alphaproteobacteria</taxon>
        <taxon>Sphingomonadales</taxon>
        <taxon>Erythrobacteraceae</taxon>
        <taxon>Erythrobacter/Porphyrobacter group</taxon>
        <taxon>Erythrobacter</taxon>
    </lineage>
</organism>
<dbReference type="AlphaFoldDB" id="A0A7D3XQM9"/>
<keyword evidence="5" id="KW-1185">Reference proteome</keyword>
<dbReference type="Pfam" id="PF01734">
    <property type="entry name" value="Patatin"/>
    <property type="match status" value="1"/>
</dbReference>
<dbReference type="InterPro" id="IPR016035">
    <property type="entry name" value="Acyl_Trfase/lysoPLipase"/>
</dbReference>
<dbReference type="EMBL" id="CP053921">
    <property type="protein sequence ID" value="QKG70611.1"/>
    <property type="molecule type" value="Genomic_DNA"/>
</dbReference>
<feature type="transmembrane region" description="Helical" evidence="2">
    <location>
        <begin position="121"/>
        <end position="145"/>
    </location>
</feature>
<keyword evidence="2" id="KW-1133">Transmembrane helix</keyword>
<dbReference type="GO" id="GO:0006629">
    <property type="term" value="P:lipid metabolic process"/>
    <property type="evidence" value="ECO:0007669"/>
    <property type="project" value="UniProtKB-KW"/>
</dbReference>
<feature type="domain" description="PNPLA" evidence="3">
    <location>
        <begin position="92"/>
        <end position="298"/>
    </location>
</feature>
<dbReference type="Proteomes" id="UP000504693">
    <property type="component" value="Chromosome"/>
</dbReference>